<dbReference type="InterPro" id="IPR051582">
    <property type="entry name" value="LRR_extensin-like_regulator"/>
</dbReference>
<dbReference type="Proteomes" id="UP001412067">
    <property type="component" value="Unassembled WGS sequence"/>
</dbReference>
<keyword evidence="3" id="KW-0732">Signal</keyword>
<evidence type="ECO:0000313" key="6">
    <source>
        <dbReference type="Proteomes" id="UP001412067"/>
    </source>
</evidence>
<dbReference type="PANTHER" id="PTHR32093:SF115">
    <property type="entry name" value="LEUCINE-RICH REPEAT EXTENSIN-LIKE PROTEIN 2"/>
    <property type="match status" value="1"/>
</dbReference>
<evidence type="ECO:0000256" key="1">
    <source>
        <dbReference type="ARBA" id="ARBA00004613"/>
    </source>
</evidence>
<organism evidence="5 6">
    <name type="scientific">Platanthera guangdongensis</name>
    <dbReference type="NCBI Taxonomy" id="2320717"/>
    <lineage>
        <taxon>Eukaryota</taxon>
        <taxon>Viridiplantae</taxon>
        <taxon>Streptophyta</taxon>
        <taxon>Embryophyta</taxon>
        <taxon>Tracheophyta</taxon>
        <taxon>Spermatophyta</taxon>
        <taxon>Magnoliopsida</taxon>
        <taxon>Liliopsida</taxon>
        <taxon>Asparagales</taxon>
        <taxon>Orchidaceae</taxon>
        <taxon>Orchidoideae</taxon>
        <taxon>Orchideae</taxon>
        <taxon>Orchidinae</taxon>
        <taxon>Platanthera</taxon>
    </lineage>
</organism>
<protein>
    <recommendedName>
        <fullName evidence="7">Maturase K</fullName>
    </recommendedName>
</protein>
<reference evidence="5 6" key="1">
    <citation type="journal article" date="2022" name="Nat. Plants">
        <title>Genomes of leafy and leafless Platanthera orchids illuminate the evolution of mycoheterotrophy.</title>
        <authorList>
            <person name="Li M.H."/>
            <person name="Liu K.W."/>
            <person name="Li Z."/>
            <person name="Lu H.C."/>
            <person name="Ye Q.L."/>
            <person name="Zhang D."/>
            <person name="Wang J.Y."/>
            <person name="Li Y.F."/>
            <person name="Zhong Z.M."/>
            <person name="Liu X."/>
            <person name="Yu X."/>
            <person name="Liu D.K."/>
            <person name="Tu X.D."/>
            <person name="Liu B."/>
            <person name="Hao Y."/>
            <person name="Liao X.Y."/>
            <person name="Jiang Y.T."/>
            <person name="Sun W.H."/>
            <person name="Chen J."/>
            <person name="Chen Y.Q."/>
            <person name="Ai Y."/>
            <person name="Zhai J.W."/>
            <person name="Wu S.S."/>
            <person name="Zhou Z."/>
            <person name="Hsiao Y.Y."/>
            <person name="Wu W.L."/>
            <person name="Chen Y.Y."/>
            <person name="Lin Y.F."/>
            <person name="Hsu J.L."/>
            <person name="Li C.Y."/>
            <person name="Wang Z.W."/>
            <person name="Zhao X."/>
            <person name="Zhong W.Y."/>
            <person name="Ma X.K."/>
            <person name="Ma L."/>
            <person name="Huang J."/>
            <person name="Chen G.Z."/>
            <person name="Huang M.Z."/>
            <person name="Huang L."/>
            <person name="Peng D.H."/>
            <person name="Luo Y.B."/>
            <person name="Zou S.Q."/>
            <person name="Chen S.P."/>
            <person name="Lan S."/>
            <person name="Tsai W.C."/>
            <person name="Van de Peer Y."/>
            <person name="Liu Z.J."/>
        </authorList>
    </citation>
    <scope>NUCLEOTIDE SEQUENCE [LARGE SCALE GENOMIC DNA]</scope>
    <source>
        <strain evidence="5">Lor288</strain>
    </source>
</reference>
<evidence type="ECO:0000256" key="4">
    <source>
        <dbReference type="ARBA" id="ARBA00022737"/>
    </source>
</evidence>
<gene>
    <name evidence="5" type="ORF">KSP40_PGU006626</name>
</gene>
<keyword evidence="2" id="KW-0964">Secreted</keyword>
<keyword evidence="4" id="KW-0677">Repeat</keyword>
<name>A0ABR2MA87_9ASPA</name>
<evidence type="ECO:0008006" key="7">
    <source>
        <dbReference type="Google" id="ProtNLM"/>
    </source>
</evidence>
<evidence type="ECO:0000256" key="3">
    <source>
        <dbReference type="ARBA" id="ARBA00022729"/>
    </source>
</evidence>
<accession>A0ABR2MA87</accession>
<dbReference type="EMBL" id="JBBWWR010000010">
    <property type="protein sequence ID" value="KAK8960933.1"/>
    <property type="molecule type" value="Genomic_DNA"/>
</dbReference>
<comment type="subcellular location">
    <subcellularLocation>
        <location evidence="1">Secreted</location>
    </subcellularLocation>
</comment>
<evidence type="ECO:0000256" key="2">
    <source>
        <dbReference type="ARBA" id="ARBA00022525"/>
    </source>
</evidence>
<keyword evidence="6" id="KW-1185">Reference proteome</keyword>
<proteinExistence type="predicted"/>
<sequence length="139" mass="15747">MDAFLPSSCSFPIMQYSTSTSTAYVALSLLLSPLMLLHELDLSNNLVTRKYPVIILQLLSLCYPDLMFNEFEGRMSPTLLNHPLDAIFLNSNHPLAVILRNLGNSRVSVVVLEKFLSFRKQSTESHHNYIIHHCPSQKS</sequence>
<evidence type="ECO:0000313" key="5">
    <source>
        <dbReference type="EMBL" id="KAK8960933.1"/>
    </source>
</evidence>
<comment type="caution">
    <text evidence="5">The sequence shown here is derived from an EMBL/GenBank/DDBJ whole genome shotgun (WGS) entry which is preliminary data.</text>
</comment>
<dbReference type="PANTHER" id="PTHR32093">
    <property type="entry name" value="LEUCINE-RICH REPEAT EXTENSIN-LIKE PROTEIN 3-RELATED"/>
    <property type="match status" value="1"/>
</dbReference>